<gene>
    <name evidence="1" type="ORF">NC99_29520</name>
</gene>
<dbReference type="AlphaFoldDB" id="A0A0L8V718"/>
<dbReference type="Proteomes" id="UP000036958">
    <property type="component" value="Unassembled WGS sequence"/>
</dbReference>
<accession>A0A0L8V718</accession>
<comment type="caution">
    <text evidence="1">The sequence shown here is derived from an EMBL/GenBank/DDBJ whole genome shotgun (WGS) entry which is preliminary data.</text>
</comment>
<evidence type="ECO:0000313" key="2">
    <source>
        <dbReference type="Proteomes" id="UP000036958"/>
    </source>
</evidence>
<reference evidence="2" key="1">
    <citation type="submission" date="2015-07" db="EMBL/GenBank/DDBJ databases">
        <title>Genome sequencing of Sunxiuqinia dokdonensis strain SK.</title>
        <authorList>
            <person name="Ahn S."/>
            <person name="Kim B.-C."/>
        </authorList>
    </citation>
    <scope>NUCLEOTIDE SEQUENCE [LARGE SCALE GENOMIC DNA]</scope>
    <source>
        <strain evidence="2">SK</strain>
    </source>
</reference>
<name>A0A0L8V718_9BACT</name>
<sequence length="37" mass="4102">MVVRDHSTNSLKAIIPYKRGVMAFLQPAAKYSVKPAL</sequence>
<proteinExistence type="predicted"/>
<protein>
    <submittedName>
        <fullName evidence="1">Uncharacterized protein</fullName>
    </submittedName>
</protein>
<keyword evidence="2" id="KW-1185">Reference proteome</keyword>
<organism evidence="1 2">
    <name type="scientific">Sunxiuqinia dokdonensis</name>
    <dbReference type="NCBI Taxonomy" id="1409788"/>
    <lineage>
        <taxon>Bacteria</taxon>
        <taxon>Pseudomonadati</taxon>
        <taxon>Bacteroidota</taxon>
        <taxon>Bacteroidia</taxon>
        <taxon>Marinilabiliales</taxon>
        <taxon>Prolixibacteraceae</taxon>
        <taxon>Sunxiuqinia</taxon>
    </lineage>
</organism>
<dbReference type="STRING" id="1409788.NC99_29520"/>
<evidence type="ECO:0000313" key="1">
    <source>
        <dbReference type="EMBL" id="KOH44231.1"/>
    </source>
</evidence>
<dbReference type="EMBL" id="LGIA01000168">
    <property type="protein sequence ID" value="KOH44231.1"/>
    <property type="molecule type" value="Genomic_DNA"/>
</dbReference>